<proteinExistence type="inferred from homology"/>
<dbReference type="InterPro" id="IPR004000">
    <property type="entry name" value="Actin"/>
</dbReference>
<dbReference type="InterPro" id="IPR043129">
    <property type="entry name" value="ATPase_NBD"/>
</dbReference>
<organism evidence="2 3">
    <name type="scientific">Blattamonas nauphoetae</name>
    <dbReference type="NCBI Taxonomy" id="2049346"/>
    <lineage>
        <taxon>Eukaryota</taxon>
        <taxon>Metamonada</taxon>
        <taxon>Preaxostyla</taxon>
        <taxon>Oxymonadida</taxon>
        <taxon>Blattamonas</taxon>
    </lineage>
</organism>
<dbReference type="EMBL" id="JARBJD010000104">
    <property type="protein sequence ID" value="KAK2952388.1"/>
    <property type="molecule type" value="Genomic_DNA"/>
</dbReference>
<evidence type="ECO:0000313" key="2">
    <source>
        <dbReference type="EMBL" id="KAK2952388.1"/>
    </source>
</evidence>
<accession>A0ABQ9XIY9</accession>
<dbReference type="Gene3D" id="3.90.640.10">
    <property type="entry name" value="Actin, Chain A, domain 4"/>
    <property type="match status" value="1"/>
</dbReference>
<gene>
    <name evidence="2" type="ORF">BLNAU_12650</name>
</gene>
<dbReference type="SUPFAM" id="SSF53067">
    <property type="entry name" value="Actin-like ATPase domain"/>
    <property type="match status" value="2"/>
</dbReference>
<reference evidence="2 3" key="1">
    <citation type="journal article" date="2022" name="bioRxiv">
        <title>Genomics of Preaxostyla Flagellates Illuminates Evolutionary Transitions and the Path Towards Mitochondrial Loss.</title>
        <authorList>
            <person name="Novak L.V.F."/>
            <person name="Treitli S.C."/>
            <person name="Pyrih J."/>
            <person name="Halakuc P."/>
            <person name="Pipaliya S.V."/>
            <person name="Vacek V."/>
            <person name="Brzon O."/>
            <person name="Soukal P."/>
            <person name="Eme L."/>
            <person name="Dacks J.B."/>
            <person name="Karnkowska A."/>
            <person name="Elias M."/>
            <person name="Hampl V."/>
        </authorList>
    </citation>
    <scope>NUCLEOTIDE SEQUENCE [LARGE SCALE GENOMIC DNA]</scope>
    <source>
        <strain evidence="2">NAU3</strain>
        <tissue evidence="2">Gut</tissue>
    </source>
</reference>
<evidence type="ECO:0000256" key="1">
    <source>
        <dbReference type="RuleBase" id="RU000487"/>
    </source>
</evidence>
<keyword evidence="3" id="KW-1185">Reference proteome</keyword>
<name>A0ABQ9XIY9_9EUKA</name>
<sequence length="343" mass="36847">MSQTSILVVDPGAYTVRFGMAGSFTPGFSMRNKSAATGNRPITEGIVTDWDGYRSVMASAAATAGVVPSQSLLMVTDSALSQPTSRWTLGEHMFEGLGFQGMFVKSEAECSLYRSGIGNGLVLSVGYEKSYAICVKDGHIVRPSLQTLPLGGTNLLSSFTSMMVEKGAALSYPAEEPTIHNYFVQNSFIAIDYEEAMEVAETTDELKKILRIGRVSYTLNSERFSISEQLFNPSMIGLTHAGLGKIAVDSVNTMDLSLRAGMYKSTALLGGFFDLENGRIRAEASIELAGSGIPPFVRGSTGYSNMAYTGASNFAGQPLFPQMVVTKQEYEESGPIIISQKCP</sequence>
<comment type="similarity">
    <text evidence="1">Belongs to the actin family.</text>
</comment>
<protein>
    <submittedName>
        <fullName evidence="2">Actin, non-muscle 6.2</fullName>
    </submittedName>
</protein>
<evidence type="ECO:0000313" key="3">
    <source>
        <dbReference type="Proteomes" id="UP001281761"/>
    </source>
</evidence>
<comment type="caution">
    <text evidence="2">The sequence shown here is derived from an EMBL/GenBank/DDBJ whole genome shotgun (WGS) entry which is preliminary data.</text>
</comment>
<dbReference type="Gene3D" id="3.30.420.40">
    <property type="match status" value="2"/>
</dbReference>
<dbReference type="SMART" id="SM00268">
    <property type="entry name" value="ACTIN"/>
    <property type="match status" value="1"/>
</dbReference>
<dbReference type="Pfam" id="PF00022">
    <property type="entry name" value="Actin"/>
    <property type="match status" value="2"/>
</dbReference>
<dbReference type="PANTHER" id="PTHR11937">
    <property type="entry name" value="ACTIN"/>
    <property type="match status" value="1"/>
</dbReference>
<dbReference type="Proteomes" id="UP001281761">
    <property type="component" value="Unassembled WGS sequence"/>
</dbReference>